<evidence type="ECO:0000256" key="2">
    <source>
        <dbReference type="SAM" id="Phobius"/>
    </source>
</evidence>
<protein>
    <submittedName>
        <fullName evidence="3">Uncharacterized protein</fullName>
    </submittedName>
</protein>
<organism evidence="3 4">
    <name type="scientific">Roridomyces roridus</name>
    <dbReference type="NCBI Taxonomy" id="1738132"/>
    <lineage>
        <taxon>Eukaryota</taxon>
        <taxon>Fungi</taxon>
        <taxon>Dikarya</taxon>
        <taxon>Basidiomycota</taxon>
        <taxon>Agaricomycotina</taxon>
        <taxon>Agaricomycetes</taxon>
        <taxon>Agaricomycetidae</taxon>
        <taxon>Agaricales</taxon>
        <taxon>Marasmiineae</taxon>
        <taxon>Mycenaceae</taxon>
        <taxon>Roridomyces</taxon>
    </lineage>
</organism>
<feature type="transmembrane region" description="Helical" evidence="2">
    <location>
        <begin position="266"/>
        <end position="286"/>
    </location>
</feature>
<feature type="transmembrane region" description="Helical" evidence="2">
    <location>
        <begin position="148"/>
        <end position="165"/>
    </location>
</feature>
<feature type="transmembrane region" description="Helical" evidence="2">
    <location>
        <begin position="50"/>
        <end position="72"/>
    </location>
</feature>
<sequence length="364" mass="41609">MSTGSPSAYLLWAVLSVAFFWFMILHLWSYDRFKCLRWNSGRQPGAFKRVMTYSYFATVPLIMVFSVAISALKYQEGFLALPDGTIMPRPFELWKANHLRWMLPLYFILSIAWGLELVTHLEELTFWLFLLHQGPNKREWFHSWEFRMWYIGSLTAVVALPLTTLTKRHDLNRCEAWIFLGGSAAGTFTTICFLYVLARFPGFIRGVKAEGADPDVVVRLSTFYHLNCIRVLFRFFFTAPLLTLALDGLTDRRLAVVSSSFWTDLLFMMGGIGCIISSAITLLIFFPRSLTTEAGYKAQQDSKVHSSAISELPQYERHESPLPSPKSDRARTPMSAFRLSDGPQPDGGFPLDAETHTSRVRLPW</sequence>
<feature type="transmembrane region" description="Helical" evidence="2">
    <location>
        <begin position="177"/>
        <end position="198"/>
    </location>
</feature>
<feature type="transmembrane region" description="Helical" evidence="2">
    <location>
        <begin position="103"/>
        <end position="128"/>
    </location>
</feature>
<name>A0AAD7G115_9AGAR</name>
<comment type="caution">
    <text evidence="3">The sequence shown here is derived from an EMBL/GenBank/DDBJ whole genome shotgun (WGS) entry which is preliminary data.</text>
</comment>
<dbReference type="EMBL" id="JARKIF010000002">
    <property type="protein sequence ID" value="KAJ7647885.1"/>
    <property type="molecule type" value="Genomic_DNA"/>
</dbReference>
<keyword evidence="2" id="KW-0472">Membrane</keyword>
<proteinExistence type="predicted"/>
<dbReference type="AlphaFoldDB" id="A0AAD7G115"/>
<dbReference type="Proteomes" id="UP001221142">
    <property type="component" value="Unassembled WGS sequence"/>
</dbReference>
<reference evidence="3" key="1">
    <citation type="submission" date="2023-03" db="EMBL/GenBank/DDBJ databases">
        <title>Massive genome expansion in bonnet fungi (Mycena s.s.) driven by repeated elements and novel gene families across ecological guilds.</title>
        <authorList>
            <consortium name="Lawrence Berkeley National Laboratory"/>
            <person name="Harder C.B."/>
            <person name="Miyauchi S."/>
            <person name="Viragh M."/>
            <person name="Kuo A."/>
            <person name="Thoen E."/>
            <person name="Andreopoulos B."/>
            <person name="Lu D."/>
            <person name="Skrede I."/>
            <person name="Drula E."/>
            <person name="Henrissat B."/>
            <person name="Morin E."/>
            <person name="Kohler A."/>
            <person name="Barry K."/>
            <person name="LaButti K."/>
            <person name="Morin E."/>
            <person name="Salamov A."/>
            <person name="Lipzen A."/>
            <person name="Mereny Z."/>
            <person name="Hegedus B."/>
            <person name="Baldrian P."/>
            <person name="Stursova M."/>
            <person name="Weitz H."/>
            <person name="Taylor A."/>
            <person name="Grigoriev I.V."/>
            <person name="Nagy L.G."/>
            <person name="Martin F."/>
            <person name="Kauserud H."/>
        </authorList>
    </citation>
    <scope>NUCLEOTIDE SEQUENCE</scope>
    <source>
        <strain evidence="3">9284</strain>
    </source>
</reference>
<feature type="transmembrane region" description="Helical" evidence="2">
    <location>
        <begin position="228"/>
        <end position="246"/>
    </location>
</feature>
<evidence type="ECO:0000313" key="3">
    <source>
        <dbReference type="EMBL" id="KAJ7647885.1"/>
    </source>
</evidence>
<keyword evidence="2" id="KW-0812">Transmembrane</keyword>
<feature type="compositionally biased region" description="Basic and acidic residues" evidence="1">
    <location>
        <begin position="314"/>
        <end position="331"/>
    </location>
</feature>
<accession>A0AAD7G115</accession>
<evidence type="ECO:0000313" key="4">
    <source>
        <dbReference type="Proteomes" id="UP001221142"/>
    </source>
</evidence>
<keyword evidence="4" id="KW-1185">Reference proteome</keyword>
<keyword evidence="2" id="KW-1133">Transmembrane helix</keyword>
<gene>
    <name evidence="3" type="ORF">FB45DRAFT_1020096</name>
</gene>
<evidence type="ECO:0000256" key="1">
    <source>
        <dbReference type="SAM" id="MobiDB-lite"/>
    </source>
</evidence>
<feature type="region of interest" description="Disordered" evidence="1">
    <location>
        <begin position="314"/>
        <end position="364"/>
    </location>
</feature>
<feature type="transmembrane region" description="Helical" evidence="2">
    <location>
        <begin position="6"/>
        <end position="29"/>
    </location>
</feature>